<dbReference type="InterPro" id="IPR051411">
    <property type="entry name" value="Polyketide_trans_af380"/>
</dbReference>
<name>A0A6A6SLL2_9PLEO</name>
<dbReference type="SUPFAM" id="SSF53474">
    <property type="entry name" value="alpha/beta-Hydrolases"/>
    <property type="match status" value="1"/>
</dbReference>
<dbReference type="AlphaFoldDB" id="A0A6A6SLL2"/>
<dbReference type="PANTHER" id="PTHR47751:SF2">
    <property type="entry name" value="DLTD N-TERMINAL DOMAIN PROTEIN (AFU_ORTHOLOGUE AFUA_8G00380)-RELATED"/>
    <property type="match status" value="1"/>
</dbReference>
<evidence type="ECO:0000313" key="3">
    <source>
        <dbReference type="EMBL" id="KAF2647847.1"/>
    </source>
</evidence>
<organism evidence="3 4">
    <name type="scientific">Lophiostoma macrostomum CBS 122681</name>
    <dbReference type="NCBI Taxonomy" id="1314788"/>
    <lineage>
        <taxon>Eukaryota</taxon>
        <taxon>Fungi</taxon>
        <taxon>Dikarya</taxon>
        <taxon>Ascomycota</taxon>
        <taxon>Pezizomycotina</taxon>
        <taxon>Dothideomycetes</taxon>
        <taxon>Pleosporomycetidae</taxon>
        <taxon>Pleosporales</taxon>
        <taxon>Lophiostomataceae</taxon>
        <taxon>Lophiostoma</taxon>
    </lineage>
</organism>
<reference evidence="3" key="1">
    <citation type="journal article" date="2020" name="Stud. Mycol.">
        <title>101 Dothideomycetes genomes: a test case for predicting lifestyles and emergence of pathogens.</title>
        <authorList>
            <person name="Haridas S."/>
            <person name="Albert R."/>
            <person name="Binder M."/>
            <person name="Bloem J."/>
            <person name="Labutti K."/>
            <person name="Salamov A."/>
            <person name="Andreopoulos B."/>
            <person name="Baker S."/>
            <person name="Barry K."/>
            <person name="Bills G."/>
            <person name="Bluhm B."/>
            <person name="Cannon C."/>
            <person name="Castanera R."/>
            <person name="Culley D."/>
            <person name="Daum C."/>
            <person name="Ezra D."/>
            <person name="Gonzalez J."/>
            <person name="Henrissat B."/>
            <person name="Kuo A."/>
            <person name="Liang C."/>
            <person name="Lipzen A."/>
            <person name="Lutzoni F."/>
            <person name="Magnuson J."/>
            <person name="Mondo S."/>
            <person name="Nolan M."/>
            <person name="Ohm R."/>
            <person name="Pangilinan J."/>
            <person name="Park H.-J."/>
            <person name="Ramirez L."/>
            <person name="Alfaro M."/>
            <person name="Sun H."/>
            <person name="Tritt A."/>
            <person name="Yoshinaga Y."/>
            <person name="Zwiers L.-H."/>
            <person name="Turgeon B."/>
            <person name="Goodwin S."/>
            <person name="Spatafora J."/>
            <person name="Crous P."/>
            <person name="Grigoriev I."/>
        </authorList>
    </citation>
    <scope>NUCLEOTIDE SEQUENCE</scope>
    <source>
        <strain evidence="3">CBS 122681</strain>
    </source>
</reference>
<evidence type="ECO:0000313" key="4">
    <source>
        <dbReference type="Proteomes" id="UP000799324"/>
    </source>
</evidence>
<dbReference type="GO" id="GO:0016787">
    <property type="term" value="F:hydrolase activity"/>
    <property type="evidence" value="ECO:0007669"/>
    <property type="project" value="InterPro"/>
</dbReference>
<dbReference type="Pfam" id="PF02129">
    <property type="entry name" value="Peptidase_S15"/>
    <property type="match status" value="1"/>
</dbReference>
<dbReference type="InterPro" id="IPR000383">
    <property type="entry name" value="Xaa-Pro-like_dom"/>
</dbReference>
<sequence>MALPSREDIEFKTKDGVILRGWLYPAQKRGPGIILSAGFNMPKDIVVPDVASWYHKRGFTALIFDTFSIGTSDGEPRGDTNVHRRVEDFIDSVSWLSGNPLVDPEKIVLWGLCFDGNMMLATAATDRRVAAVVAFAPMIDLTGDNERREAILELAMTDLANQQAGNEPMYLPMVDEDGVLPTGHFLGLGFINALEKMGSSIDNRVTVQTYMRALSWSILHLLPMISPTPVLVVTPEKDQVTPVKRQTEAFDMLGEPKEQCFLAGKDHFDWMFGDMDGVFNRQLDFLKRHLKL</sequence>
<dbReference type="PANTHER" id="PTHR47751">
    <property type="entry name" value="SUPERFAMILY HYDROLASE, PUTATIVE (AFU_ORTHOLOGUE AFUA_2G16580)-RELATED"/>
    <property type="match status" value="1"/>
</dbReference>
<proteinExistence type="inferred from homology"/>
<comment type="similarity">
    <text evidence="1">Belongs to the polyketide transferase af380 family.</text>
</comment>
<dbReference type="Gene3D" id="1.10.10.800">
    <property type="match status" value="1"/>
</dbReference>
<dbReference type="InterPro" id="IPR029058">
    <property type="entry name" value="AB_hydrolase_fold"/>
</dbReference>
<dbReference type="Proteomes" id="UP000799324">
    <property type="component" value="Unassembled WGS sequence"/>
</dbReference>
<evidence type="ECO:0000256" key="1">
    <source>
        <dbReference type="ARBA" id="ARBA00029464"/>
    </source>
</evidence>
<protein>
    <submittedName>
        <fullName evidence="3">Peptidase S15</fullName>
    </submittedName>
</protein>
<dbReference type="Gene3D" id="3.40.50.1820">
    <property type="entry name" value="alpha/beta hydrolase"/>
    <property type="match status" value="1"/>
</dbReference>
<accession>A0A6A6SLL2</accession>
<keyword evidence="4" id="KW-1185">Reference proteome</keyword>
<gene>
    <name evidence="3" type="ORF">K491DRAFT_643487</name>
</gene>
<dbReference type="OrthoDB" id="2498029at2759"/>
<evidence type="ECO:0000259" key="2">
    <source>
        <dbReference type="Pfam" id="PF02129"/>
    </source>
</evidence>
<dbReference type="EMBL" id="MU004578">
    <property type="protein sequence ID" value="KAF2647847.1"/>
    <property type="molecule type" value="Genomic_DNA"/>
</dbReference>
<feature type="domain" description="Xaa-Pro dipeptidyl-peptidase-like" evidence="2">
    <location>
        <begin position="53"/>
        <end position="150"/>
    </location>
</feature>